<evidence type="ECO:0000313" key="17">
    <source>
        <dbReference type="Proteomes" id="UP000285301"/>
    </source>
</evidence>
<feature type="transmembrane region" description="Helical" evidence="12">
    <location>
        <begin position="129"/>
        <end position="146"/>
    </location>
</feature>
<reference evidence="15" key="2">
    <citation type="submission" date="2018-11" db="EMBL/GenBank/DDBJ databases">
        <title>Trombidioid mite genomics.</title>
        <authorList>
            <person name="Dong X."/>
        </authorList>
    </citation>
    <scope>NUCLEOTIDE SEQUENCE</scope>
    <source>
        <strain evidence="15">UoL-WK</strain>
    </source>
</reference>
<comment type="caution">
    <text evidence="15">The sequence shown here is derived from an EMBL/GenBank/DDBJ whole genome shotgun (WGS) entry which is preliminary data.</text>
</comment>
<dbReference type="EMBL" id="NCKU01003647">
    <property type="protein sequence ID" value="RWS07127.1"/>
    <property type="molecule type" value="Genomic_DNA"/>
</dbReference>
<keyword evidence="3" id="KW-0633">Potassium transport</keyword>
<keyword evidence="5" id="KW-0631">Potassium channel</keyword>
<sequence length="245" mass="28057">YGCKRNEDVNNTVPLASSSVGIPSTYLDNPNFSINWNAIIWVDRSFLIWILQNDLNRVMQRSQSALSHRLMILSATLLCLIFTSVCGFQHFQRAGGRNVNLFESLYFVVVTFATVGYGDYKPENMHSQLFMVVMICVALIVLPTQFEQLAYTWMERQKLGGNYSIHRAQTEKHVVVCSTTLRSDTVMDFLNEFYAHPLLQDFYVVLLSPCELDTTMKMILQVPMWAQRVVYIKGSALKDTDLTRA</sequence>
<keyword evidence="9 12" id="KW-0472">Membrane</keyword>
<accession>A0A3S3P7W2</accession>
<feature type="domain" description="RCK N-terminal" evidence="14">
    <location>
        <begin position="170"/>
        <end position="245"/>
    </location>
</feature>
<dbReference type="GO" id="GO:0005886">
    <property type="term" value="C:plasma membrane"/>
    <property type="evidence" value="ECO:0007669"/>
    <property type="project" value="TreeGrafter"/>
</dbReference>
<evidence type="ECO:0000256" key="8">
    <source>
        <dbReference type="ARBA" id="ARBA00023065"/>
    </source>
</evidence>
<dbReference type="OrthoDB" id="6505542at2759"/>
<dbReference type="InterPro" id="IPR003148">
    <property type="entry name" value="RCK_N"/>
</dbReference>
<keyword evidence="2" id="KW-0813">Transport</keyword>
<feature type="non-terminal residue" evidence="15">
    <location>
        <position position="245"/>
    </location>
</feature>
<protein>
    <submittedName>
        <fullName evidence="15">Potassium channel subfamily T member 2-like protein</fullName>
    </submittedName>
</protein>
<dbReference type="Pfam" id="PF07885">
    <property type="entry name" value="Ion_trans_2"/>
    <property type="match status" value="1"/>
</dbReference>
<dbReference type="PANTHER" id="PTHR10027:SF10">
    <property type="entry name" value="SLOWPOKE 2, ISOFORM D"/>
    <property type="match status" value="1"/>
</dbReference>
<keyword evidence="10 15" id="KW-0407">Ion channel</keyword>
<evidence type="ECO:0000256" key="5">
    <source>
        <dbReference type="ARBA" id="ARBA00022826"/>
    </source>
</evidence>
<keyword evidence="6" id="KW-0630">Potassium</keyword>
<dbReference type="EMBL" id="NCKU01003648">
    <property type="protein sequence ID" value="RWS07126.1"/>
    <property type="molecule type" value="Genomic_DNA"/>
</dbReference>
<feature type="transmembrane region" description="Helical" evidence="12">
    <location>
        <begin position="34"/>
        <end position="51"/>
    </location>
</feature>
<evidence type="ECO:0000256" key="2">
    <source>
        <dbReference type="ARBA" id="ARBA00022448"/>
    </source>
</evidence>
<organism evidence="15 17">
    <name type="scientific">Dinothrombium tinctorium</name>
    <dbReference type="NCBI Taxonomy" id="1965070"/>
    <lineage>
        <taxon>Eukaryota</taxon>
        <taxon>Metazoa</taxon>
        <taxon>Ecdysozoa</taxon>
        <taxon>Arthropoda</taxon>
        <taxon>Chelicerata</taxon>
        <taxon>Arachnida</taxon>
        <taxon>Acari</taxon>
        <taxon>Acariformes</taxon>
        <taxon>Trombidiformes</taxon>
        <taxon>Prostigmata</taxon>
        <taxon>Anystina</taxon>
        <taxon>Parasitengona</taxon>
        <taxon>Trombidioidea</taxon>
        <taxon>Trombidiidae</taxon>
        <taxon>Dinothrombium</taxon>
    </lineage>
</organism>
<dbReference type="Pfam" id="PF22614">
    <property type="entry name" value="Slo-like_RCK"/>
    <property type="match status" value="1"/>
</dbReference>
<gene>
    <name evidence="15" type="ORF">B4U79_03043</name>
    <name evidence="16" type="ORF">B4U79_08855</name>
</gene>
<evidence type="ECO:0000313" key="15">
    <source>
        <dbReference type="EMBL" id="RWS07126.1"/>
    </source>
</evidence>
<dbReference type="InterPro" id="IPR013099">
    <property type="entry name" value="K_chnl_dom"/>
</dbReference>
<dbReference type="PANTHER" id="PTHR10027">
    <property type="entry name" value="CALCIUM-ACTIVATED POTASSIUM CHANNEL ALPHA CHAIN"/>
    <property type="match status" value="1"/>
</dbReference>
<evidence type="ECO:0000256" key="12">
    <source>
        <dbReference type="SAM" id="Phobius"/>
    </source>
</evidence>
<dbReference type="AlphaFoldDB" id="A0A3S3P7W2"/>
<evidence type="ECO:0000256" key="4">
    <source>
        <dbReference type="ARBA" id="ARBA00022692"/>
    </source>
</evidence>
<dbReference type="GO" id="GO:0005228">
    <property type="term" value="F:intracellular sodium-activated potassium channel activity"/>
    <property type="evidence" value="ECO:0007669"/>
    <property type="project" value="TreeGrafter"/>
</dbReference>
<dbReference type="FunFam" id="1.10.287.70:FF:000058">
    <property type="entry name" value="Potassium sodium-activated channel subfamily T member 2"/>
    <property type="match status" value="1"/>
</dbReference>
<feature type="transmembrane region" description="Helical" evidence="12">
    <location>
        <begin position="98"/>
        <end position="117"/>
    </location>
</feature>
<dbReference type="Proteomes" id="UP000285301">
    <property type="component" value="Unassembled WGS sequence"/>
</dbReference>
<feature type="non-terminal residue" evidence="15">
    <location>
        <position position="1"/>
    </location>
</feature>
<dbReference type="InterPro" id="IPR047871">
    <property type="entry name" value="K_chnl_Slo-like"/>
</dbReference>
<proteinExistence type="predicted"/>
<evidence type="ECO:0000256" key="1">
    <source>
        <dbReference type="ARBA" id="ARBA00004141"/>
    </source>
</evidence>
<dbReference type="GO" id="GO:0015271">
    <property type="term" value="F:outward rectifier potassium channel activity"/>
    <property type="evidence" value="ECO:0007669"/>
    <property type="project" value="TreeGrafter"/>
</dbReference>
<feature type="transmembrane region" description="Helical" evidence="12">
    <location>
        <begin position="72"/>
        <end position="92"/>
    </location>
</feature>
<evidence type="ECO:0000313" key="16">
    <source>
        <dbReference type="EMBL" id="RWS07127.1"/>
    </source>
</evidence>
<evidence type="ECO:0000256" key="6">
    <source>
        <dbReference type="ARBA" id="ARBA00022958"/>
    </source>
</evidence>
<evidence type="ECO:0000256" key="9">
    <source>
        <dbReference type="ARBA" id="ARBA00023136"/>
    </source>
</evidence>
<comment type="subcellular location">
    <subcellularLocation>
        <location evidence="1">Membrane</location>
        <topology evidence="1">Multi-pass membrane protein</topology>
    </subcellularLocation>
</comment>
<reference evidence="15 17" key="1">
    <citation type="journal article" date="2018" name="Gigascience">
        <title>Genomes of trombidid mites reveal novel predicted allergens and laterally-transferred genes associated with secondary metabolism.</title>
        <authorList>
            <person name="Dong X."/>
            <person name="Chaisiri K."/>
            <person name="Xia D."/>
            <person name="Armstrong S.D."/>
            <person name="Fang Y."/>
            <person name="Donnelly M.J."/>
            <person name="Kadowaki T."/>
            <person name="McGarry J.W."/>
            <person name="Darby A.C."/>
            <person name="Makepeace B.L."/>
        </authorList>
    </citation>
    <scope>NUCLEOTIDE SEQUENCE [LARGE SCALE GENOMIC DNA]</scope>
    <source>
        <strain evidence="15">UoL-WK</strain>
    </source>
</reference>
<evidence type="ECO:0000256" key="7">
    <source>
        <dbReference type="ARBA" id="ARBA00022989"/>
    </source>
</evidence>
<evidence type="ECO:0000259" key="13">
    <source>
        <dbReference type="Pfam" id="PF07885"/>
    </source>
</evidence>
<keyword evidence="8" id="KW-0406">Ion transport</keyword>
<evidence type="ECO:0000256" key="11">
    <source>
        <dbReference type="ARBA" id="ARBA00034430"/>
    </source>
</evidence>
<name>A0A3S3P7W2_9ACAR</name>
<evidence type="ECO:0000256" key="10">
    <source>
        <dbReference type="ARBA" id="ARBA00023303"/>
    </source>
</evidence>
<keyword evidence="4 12" id="KW-0812">Transmembrane</keyword>
<evidence type="ECO:0000256" key="3">
    <source>
        <dbReference type="ARBA" id="ARBA00022538"/>
    </source>
</evidence>
<feature type="domain" description="Potassium channel" evidence="13">
    <location>
        <begin position="78"/>
        <end position="146"/>
    </location>
</feature>
<dbReference type="SUPFAM" id="SSF81324">
    <property type="entry name" value="Voltage-gated potassium channels"/>
    <property type="match status" value="1"/>
</dbReference>
<keyword evidence="7 12" id="KW-1133">Transmembrane helix</keyword>
<keyword evidence="17" id="KW-1185">Reference proteome</keyword>
<comment type="catalytic activity">
    <reaction evidence="11">
        <text>K(+)(in) = K(+)(out)</text>
        <dbReference type="Rhea" id="RHEA:29463"/>
        <dbReference type="ChEBI" id="CHEBI:29103"/>
    </reaction>
</comment>
<dbReference type="Gene3D" id="1.10.287.70">
    <property type="match status" value="1"/>
</dbReference>
<evidence type="ECO:0000259" key="14">
    <source>
        <dbReference type="Pfam" id="PF22614"/>
    </source>
</evidence>